<feature type="transmembrane region" description="Helical" evidence="1">
    <location>
        <begin position="178"/>
        <end position="196"/>
    </location>
</feature>
<dbReference type="Proteomes" id="UP000323317">
    <property type="component" value="Unassembled WGS sequence"/>
</dbReference>
<feature type="domain" description="YdbS-like PH" evidence="2">
    <location>
        <begin position="404"/>
        <end position="481"/>
    </location>
</feature>
<organism evidence="3 4">
    <name type="scientific">Rossellomorea vietnamensis</name>
    <dbReference type="NCBI Taxonomy" id="218284"/>
    <lineage>
        <taxon>Bacteria</taxon>
        <taxon>Bacillati</taxon>
        <taxon>Bacillota</taxon>
        <taxon>Bacilli</taxon>
        <taxon>Bacillales</taxon>
        <taxon>Bacillaceae</taxon>
        <taxon>Rossellomorea</taxon>
    </lineage>
</organism>
<proteinExistence type="predicted"/>
<feature type="transmembrane region" description="Helical" evidence="1">
    <location>
        <begin position="383"/>
        <end position="400"/>
    </location>
</feature>
<feature type="transmembrane region" description="Helical" evidence="1">
    <location>
        <begin position="47"/>
        <end position="66"/>
    </location>
</feature>
<dbReference type="PIRSF" id="PIRSF026631">
    <property type="entry name" value="UCP026631"/>
    <property type="match status" value="1"/>
</dbReference>
<keyword evidence="1" id="KW-0472">Membrane</keyword>
<feature type="transmembrane region" description="Helical" evidence="1">
    <location>
        <begin position="350"/>
        <end position="371"/>
    </location>
</feature>
<evidence type="ECO:0000313" key="3">
    <source>
        <dbReference type="EMBL" id="TYR74366.1"/>
    </source>
</evidence>
<gene>
    <name evidence="3" type="ORF">FZC79_14875</name>
</gene>
<accession>A0A5D4KBM2</accession>
<dbReference type="EMBL" id="VTEH01000012">
    <property type="protein sequence ID" value="TYR74366.1"/>
    <property type="molecule type" value="Genomic_DNA"/>
</dbReference>
<feature type="domain" description="YdbS-like PH" evidence="2">
    <location>
        <begin position="254"/>
        <end position="328"/>
    </location>
</feature>
<feature type="transmembrane region" description="Helical" evidence="1">
    <location>
        <begin position="216"/>
        <end position="240"/>
    </location>
</feature>
<evidence type="ECO:0000259" key="2">
    <source>
        <dbReference type="Pfam" id="PF03703"/>
    </source>
</evidence>
<dbReference type="PANTHER" id="PTHR34473">
    <property type="entry name" value="UPF0699 TRANSMEMBRANE PROTEIN YDBS"/>
    <property type="match status" value="1"/>
</dbReference>
<name>A0A5D4KBM2_9BACI</name>
<reference evidence="3 4" key="1">
    <citation type="submission" date="2019-08" db="EMBL/GenBank/DDBJ databases">
        <title>Bacillus genomes from the desert of Cuatro Cienegas, Coahuila.</title>
        <authorList>
            <person name="Olmedo-Alvarez G."/>
        </authorList>
    </citation>
    <scope>NUCLEOTIDE SEQUENCE [LARGE SCALE GENOMIC DNA]</scope>
    <source>
        <strain evidence="3 4">CH40_1T</strain>
    </source>
</reference>
<evidence type="ECO:0000256" key="1">
    <source>
        <dbReference type="SAM" id="Phobius"/>
    </source>
</evidence>
<evidence type="ECO:0000313" key="4">
    <source>
        <dbReference type="Proteomes" id="UP000323317"/>
    </source>
</evidence>
<dbReference type="InterPro" id="IPR014529">
    <property type="entry name" value="UCP026631"/>
</dbReference>
<dbReference type="PANTHER" id="PTHR34473:SF2">
    <property type="entry name" value="UPF0699 TRANSMEMBRANE PROTEIN YDBT"/>
    <property type="match status" value="1"/>
</dbReference>
<sequence>MSSPSRYHPLLMVFRLWKLVRDSAFFLLFLFVLKRDSDSLFIYYGKWVFLVIVTLSLISIPLKWLYETYSYDERAFYLKRGIFTKKEQTVPFSKVQNVNRHTSLLHRVFGLTSLQFETASAGEDAEVKFDALTLQEAGKLEELASSNEKDILEESEDAAPEEERVVHFRPSKKDTIKASFISMSFLLLIPLLFSFYSKINDIWDVEEEATGIFSFIIGSAATLTIVVVVILIISVLLGVIRTYLKYGAYELSSDGDRIYIKNGMLELQSFSILKNRVQAVEIKQPLLKRWLGLAEVELVSAGQGAILEDTADIKSLYPFLPTDRAYELISELLPGYSVEKEMTPLPLKSLWIRMVRPSWLWIFGTGALYWWKPSLFGTIEVSWQILSIALLAGILLWRWLDFLNTAYTVQENFVQFKKGFSVSSIFVTKREKVIEVVVTQSRIQKLIGAASISTINRANPIRVEDVRDIPKPAAERFYSWYMGR</sequence>
<feature type="domain" description="YdbS-like PH" evidence="2">
    <location>
        <begin position="68"/>
        <end position="142"/>
    </location>
</feature>
<keyword evidence="1" id="KW-0812">Transmembrane</keyword>
<keyword evidence="1" id="KW-1133">Transmembrane helix</keyword>
<comment type="caution">
    <text evidence="3">The sequence shown here is derived from an EMBL/GenBank/DDBJ whole genome shotgun (WGS) entry which is preliminary data.</text>
</comment>
<dbReference type="AlphaFoldDB" id="A0A5D4KBM2"/>
<dbReference type="InterPro" id="IPR005182">
    <property type="entry name" value="YdbS-like_PH"/>
</dbReference>
<protein>
    <submittedName>
        <fullName evidence="3">PH domain-containing protein</fullName>
    </submittedName>
</protein>
<dbReference type="RefSeq" id="WP_148947587.1">
    <property type="nucleotide sequence ID" value="NZ_VTEH01000012.1"/>
</dbReference>
<dbReference type="Pfam" id="PF03703">
    <property type="entry name" value="bPH_2"/>
    <property type="match status" value="3"/>
</dbReference>